<evidence type="ECO:0000256" key="7">
    <source>
        <dbReference type="SAM" id="MobiDB-lite"/>
    </source>
</evidence>
<accession>A0A8B6HBH3</accession>
<evidence type="ECO:0000313" key="9">
    <source>
        <dbReference type="EMBL" id="VDI76423.1"/>
    </source>
</evidence>
<dbReference type="SUPFAM" id="SSF52113">
    <property type="entry name" value="BRCT domain"/>
    <property type="match status" value="1"/>
</dbReference>
<evidence type="ECO:0000313" key="10">
    <source>
        <dbReference type="Proteomes" id="UP000596742"/>
    </source>
</evidence>
<keyword evidence="10" id="KW-1185">Reference proteome</keyword>
<dbReference type="FunFam" id="3.40.50.10190:FF:000001">
    <property type="entry name" value="Replication factor C subunit 1"/>
    <property type="match status" value="1"/>
</dbReference>
<dbReference type="InterPro" id="IPR036420">
    <property type="entry name" value="BRCT_dom_sf"/>
</dbReference>
<evidence type="ECO:0000256" key="2">
    <source>
        <dbReference type="ARBA" id="ARBA00006116"/>
    </source>
</evidence>
<dbReference type="GO" id="GO:0003677">
    <property type="term" value="F:DNA binding"/>
    <property type="evidence" value="ECO:0007669"/>
    <property type="project" value="TreeGrafter"/>
</dbReference>
<keyword evidence="6" id="KW-0539">Nucleus</keyword>
<dbReference type="GO" id="GO:0005524">
    <property type="term" value="F:ATP binding"/>
    <property type="evidence" value="ECO:0007669"/>
    <property type="project" value="UniProtKB-KW"/>
</dbReference>
<dbReference type="SUPFAM" id="SSF52540">
    <property type="entry name" value="P-loop containing nucleoside triphosphate hydrolases"/>
    <property type="match status" value="1"/>
</dbReference>
<dbReference type="PANTHER" id="PTHR23389:SF6">
    <property type="entry name" value="REPLICATION FACTOR C SUBUNIT 1"/>
    <property type="match status" value="1"/>
</dbReference>
<dbReference type="Gene3D" id="3.40.50.300">
    <property type="entry name" value="P-loop containing nucleotide triphosphate hydrolases"/>
    <property type="match status" value="1"/>
</dbReference>
<feature type="compositionally biased region" description="Low complexity" evidence="7">
    <location>
        <begin position="557"/>
        <end position="567"/>
    </location>
</feature>
<dbReference type="CDD" id="cd17752">
    <property type="entry name" value="BRCT_RFC1"/>
    <property type="match status" value="1"/>
</dbReference>
<evidence type="ECO:0000259" key="8">
    <source>
        <dbReference type="PROSITE" id="PS50172"/>
    </source>
</evidence>
<feature type="compositionally biased region" description="Basic and acidic residues" evidence="7">
    <location>
        <begin position="501"/>
        <end position="540"/>
    </location>
</feature>
<dbReference type="InterPro" id="IPR001357">
    <property type="entry name" value="BRCT_dom"/>
</dbReference>
<dbReference type="AlphaFoldDB" id="A0A8B6HBH3"/>
<dbReference type="Pfam" id="PF00533">
    <property type="entry name" value="BRCT"/>
    <property type="match status" value="1"/>
</dbReference>
<sequence>MERQNDFTFCGSRGMSVVDYLIVPFDYFHIVEQFIVSNFTSFSDHAPLHIRLQCKTLSYTHEQQNRNVSSSTFDSFRWNDDLKEQCYESLILNSGLLSQIVFCDAKKSQDGIDNYIETFTTQLTDIVAPFFRISSNKSIDSRAQRTSRKFVCKTTDKPWFNCECRRLRHVYLSALNMFNKNKIAENHQRDLISTKRQYKVFENKLKRQYKRQEGDMLEHLRKSDPKKFYRMFQKKRANNTEVPLSSFFEHFKELSSNTPIVNDTQSIQDTTYEELDRVITQDEILKCISKLKRGKSHGIDGILNEMLIEYKDVLIPFLEEMFNRVLSSGYFPTTWTVAILVPVFKKGDPSDPVNYRGISLISSDDEESEEVIKPSSQKSKSKRKSHRVLDSDDEEDPIPQSDKKSRKKGGKKSGPVYLDESDEERRNKSTLNAYFKTPSPQKSKPKEEVKKQDSNVRRTPVNVSEFFGGGSVKRTERPTVEEDEEEKDKFDDMEMHDDDDFLKTLEDLDEARPPKKARVDSPEKEKQHQNQQSPKKESPVKRFSPAKPEKISPKKPSPSASEKASTPKPDKAAHPKSPETPGTIERKGSMYKSYLTREGPQALGSKENTREGGENCLEGLTFVITGILESLERDDAKQLVEKYGGKVTTSVSKKTSYMVVGRDAGESKLAKARSCGTKQISEDELLDLIRTRPGKKSKYELQAEESFKKEQAESLKKKDSIKTKTSEHLSKFERTPSPKKHTSIKMENSQSESTITVAKSESKVTVAQSESKDKGSVKREESLLWVDTYKPSAMKQIIGQTGDKSNAKKLLNWLNNWHKNRAAGVKPSGKFFGKDETGAGLRAALLSGPPGIGKTTTATLVCKEAGFSFVELNASDTRSKKNLQSVVAESLSNTTMVDFTGIDISIDNILFIARYSVFVH</sequence>
<dbReference type="InterPro" id="IPR003959">
    <property type="entry name" value="ATPase_AAA_core"/>
</dbReference>
<evidence type="ECO:0000256" key="6">
    <source>
        <dbReference type="ARBA" id="ARBA00023242"/>
    </source>
</evidence>
<protein>
    <submittedName>
        <fullName evidence="9">Replication factor C subunit 1</fullName>
    </submittedName>
</protein>
<dbReference type="Proteomes" id="UP000596742">
    <property type="component" value="Unassembled WGS sequence"/>
</dbReference>
<keyword evidence="5" id="KW-0067">ATP-binding</keyword>
<dbReference type="PROSITE" id="PS50172">
    <property type="entry name" value="BRCT"/>
    <property type="match status" value="1"/>
</dbReference>
<comment type="subcellular location">
    <subcellularLocation>
        <location evidence="1">Nucleus</location>
    </subcellularLocation>
</comment>
<dbReference type="GO" id="GO:0016887">
    <property type="term" value="F:ATP hydrolysis activity"/>
    <property type="evidence" value="ECO:0007669"/>
    <property type="project" value="InterPro"/>
</dbReference>
<feature type="compositionally biased region" description="Basic and acidic residues" evidence="7">
    <location>
        <begin position="710"/>
        <end position="736"/>
    </location>
</feature>
<evidence type="ECO:0000256" key="4">
    <source>
        <dbReference type="ARBA" id="ARBA00022741"/>
    </source>
</evidence>
<dbReference type="PANTHER" id="PTHR23389">
    <property type="entry name" value="CHROMOSOME TRANSMISSION FIDELITY FACTOR 18"/>
    <property type="match status" value="1"/>
</dbReference>
<comment type="similarity">
    <text evidence="2">Belongs to the activator 1 large subunit family.</text>
</comment>
<reference evidence="9" key="1">
    <citation type="submission" date="2018-11" db="EMBL/GenBank/DDBJ databases">
        <authorList>
            <person name="Alioto T."/>
            <person name="Alioto T."/>
        </authorList>
    </citation>
    <scope>NUCLEOTIDE SEQUENCE</scope>
</reference>
<gene>
    <name evidence="9" type="ORF">MGAL_10B052379</name>
</gene>
<keyword evidence="4" id="KW-0547">Nucleotide-binding</keyword>
<feature type="region of interest" description="Disordered" evidence="7">
    <location>
        <begin position="364"/>
        <end position="613"/>
    </location>
</feature>
<dbReference type="InterPro" id="IPR027417">
    <property type="entry name" value="P-loop_NTPase"/>
</dbReference>
<name>A0A8B6HBH3_MYTGA</name>
<keyword evidence="3" id="KW-0235">DNA replication</keyword>
<dbReference type="OrthoDB" id="6158107at2759"/>
<dbReference type="GO" id="GO:0006260">
    <property type="term" value="P:DNA replication"/>
    <property type="evidence" value="ECO:0007669"/>
    <property type="project" value="UniProtKB-KW"/>
</dbReference>
<dbReference type="Pfam" id="PF00004">
    <property type="entry name" value="AAA"/>
    <property type="match status" value="1"/>
</dbReference>
<feature type="compositionally biased region" description="Polar residues" evidence="7">
    <location>
        <begin position="745"/>
        <end position="769"/>
    </location>
</feature>
<dbReference type="EMBL" id="UYJE01009749">
    <property type="protein sequence ID" value="VDI76423.1"/>
    <property type="molecule type" value="Genomic_DNA"/>
</dbReference>
<proteinExistence type="inferred from homology"/>
<comment type="caution">
    <text evidence="9">The sequence shown here is derived from an EMBL/GenBank/DDBJ whole genome shotgun (WGS) entry which is preliminary data.</text>
</comment>
<feature type="compositionally biased region" description="Basic and acidic residues" evidence="7">
    <location>
        <begin position="568"/>
        <end position="577"/>
    </location>
</feature>
<evidence type="ECO:0000256" key="3">
    <source>
        <dbReference type="ARBA" id="ARBA00022705"/>
    </source>
</evidence>
<organism evidence="9 10">
    <name type="scientific">Mytilus galloprovincialis</name>
    <name type="common">Mediterranean mussel</name>
    <dbReference type="NCBI Taxonomy" id="29158"/>
    <lineage>
        <taxon>Eukaryota</taxon>
        <taxon>Metazoa</taxon>
        <taxon>Spiralia</taxon>
        <taxon>Lophotrochozoa</taxon>
        <taxon>Mollusca</taxon>
        <taxon>Bivalvia</taxon>
        <taxon>Autobranchia</taxon>
        <taxon>Pteriomorphia</taxon>
        <taxon>Mytilida</taxon>
        <taxon>Mytiloidea</taxon>
        <taxon>Mytilidae</taxon>
        <taxon>Mytilinae</taxon>
        <taxon>Mytilus</taxon>
    </lineage>
</organism>
<evidence type="ECO:0000256" key="1">
    <source>
        <dbReference type="ARBA" id="ARBA00004123"/>
    </source>
</evidence>
<feature type="region of interest" description="Disordered" evidence="7">
    <location>
        <begin position="710"/>
        <end position="773"/>
    </location>
</feature>
<dbReference type="GO" id="GO:0005634">
    <property type="term" value="C:nucleus"/>
    <property type="evidence" value="ECO:0007669"/>
    <property type="project" value="UniProtKB-SubCell"/>
</dbReference>
<dbReference type="Gene3D" id="3.40.50.10190">
    <property type="entry name" value="BRCT domain"/>
    <property type="match status" value="1"/>
</dbReference>
<dbReference type="SMART" id="SM00292">
    <property type="entry name" value="BRCT"/>
    <property type="match status" value="1"/>
</dbReference>
<feature type="compositionally biased region" description="Basic and acidic residues" evidence="7">
    <location>
        <begin position="444"/>
        <end position="456"/>
    </location>
</feature>
<dbReference type="CDD" id="cd00009">
    <property type="entry name" value="AAA"/>
    <property type="match status" value="1"/>
</dbReference>
<evidence type="ECO:0000256" key="5">
    <source>
        <dbReference type="ARBA" id="ARBA00022840"/>
    </source>
</evidence>
<feature type="domain" description="BRCT" evidence="8">
    <location>
        <begin position="612"/>
        <end position="692"/>
    </location>
</feature>